<dbReference type="Pfam" id="PF01607">
    <property type="entry name" value="CBM_14"/>
    <property type="match status" value="11"/>
</dbReference>
<dbReference type="GO" id="GO:0005576">
    <property type="term" value="C:extracellular region"/>
    <property type="evidence" value="ECO:0007669"/>
    <property type="project" value="InterPro"/>
</dbReference>
<feature type="domain" description="Chitin-binding type-2" evidence="8">
    <location>
        <begin position="160"/>
        <end position="197"/>
    </location>
</feature>
<evidence type="ECO:0000256" key="6">
    <source>
        <dbReference type="SAM" id="MobiDB-lite"/>
    </source>
</evidence>
<evidence type="ECO:0000256" key="2">
    <source>
        <dbReference type="ARBA" id="ARBA00022729"/>
    </source>
</evidence>
<organism evidence="9 10">
    <name type="scientific">Rhipicephalus sanguineus</name>
    <name type="common">Brown dog tick</name>
    <name type="synonym">Ixodes sanguineus</name>
    <dbReference type="NCBI Taxonomy" id="34632"/>
    <lineage>
        <taxon>Eukaryota</taxon>
        <taxon>Metazoa</taxon>
        <taxon>Ecdysozoa</taxon>
        <taxon>Arthropoda</taxon>
        <taxon>Chelicerata</taxon>
        <taxon>Arachnida</taxon>
        <taxon>Acari</taxon>
        <taxon>Parasitiformes</taxon>
        <taxon>Ixodida</taxon>
        <taxon>Ixodoidea</taxon>
        <taxon>Ixodidae</taxon>
        <taxon>Rhipicephalinae</taxon>
        <taxon>Rhipicephalus</taxon>
        <taxon>Rhipicephalus</taxon>
    </lineage>
</organism>
<feature type="compositionally biased region" description="Low complexity" evidence="6">
    <location>
        <begin position="656"/>
        <end position="666"/>
    </location>
</feature>
<keyword evidence="3" id="KW-0677">Repeat</keyword>
<evidence type="ECO:0000259" key="8">
    <source>
        <dbReference type="PROSITE" id="PS50940"/>
    </source>
</evidence>
<dbReference type="Proteomes" id="UP000821837">
    <property type="component" value="Unassembled WGS sequence"/>
</dbReference>
<feature type="domain" description="Chitin-binding type-2" evidence="8">
    <location>
        <begin position="255"/>
        <end position="311"/>
    </location>
</feature>
<evidence type="ECO:0000256" key="7">
    <source>
        <dbReference type="SAM" id="SignalP"/>
    </source>
</evidence>
<proteinExistence type="predicted"/>
<dbReference type="Gene3D" id="2.170.140.10">
    <property type="entry name" value="Chitin binding domain"/>
    <property type="match status" value="7"/>
</dbReference>
<gene>
    <name evidence="9" type="ORF">HPB52_015576</name>
</gene>
<dbReference type="InterPro" id="IPR051940">
    <property type="entry name" value="Chitin_bind-dev_reg"/>
</dbReference>
<feature type="region of interest" description="Disordered" evidence="6">
    <location>
        <begin position="648"/>
        <end position="680"/>
    </location>
</feature>
<keyword evidence="5" id="KW-0325">Glycoprotein</keyword>
<keyword evidence="1" id="KW-0147">Chitin-binding</keyword>
<dbReference type="GO" id="GO:0008061">
    <property type="term" value="F:chitin binding"/>
    <property type="evidence" value="ECO:0007669"/>
    <property type="project" value="UniProtKB-KW"/>
</dbReference>
<dbReference type="EMBL" id="JABSTV010001253">
    <property type="protein sequence ID" value="KAH7944099.1"/>
    <property type="molecule type" value="Genomic_DNA"/>
</dbReference>
<reference evidence="9" key="2">
    <citation type="submission" date="2021-09" db="EMBL/GenBank/DDBJ databases">
        <authorList>
            <person name="Jia N."/>
            <person name="Wang J."/>
            <person name="Shi W."/>
            <person name="Du L."/>
            <person name="Sun Y."/>
            <person name="Zhan W."/>
            <person name="Jiang J."/>
            <person name="Wang Q."/>
            <person name="Zhang B."/>
            <person name="Ji P."/>
            <person name="Sakyi L.B."/>
            <person name="Cui X."/>
            <person name="Yuan T."/>
            <person name="Jiang B."/>
            <person name="Yang W."/>
            <person name="Lam T.T.-Y."/>
            <person name="Chang Q."/>
            <person name="Ding S."/>
            <person name="Wang X."/>
            <person name="Zhu J."/>
            <person name="Ruan X."/>
            <person name="Zhao L."/>
            <person name="Wei J."/>
            <person name="Que T."/>
            <person name="Du C."/>
            <person name="Cheng J."/>
            <person name="Dai P."/>
            <person name="Han X."/>
            <person name="Huang E."/>
            <person name="Gao Y."/>
            <person name="Liu J."/>
            <person name="Shao H."/>
            <person name="Ye R."/>
            <person name="Li L."/>
            <person name="Wei W."/>
            <person name="Wang X."/>
            <person name="Wang C."/>
            <person name="Huo Q."/>
            <person name="Li W."/>
            <person name="Guo W."/>
            <person name="Chen H."/>
            <person name="Chen S."/>
            <person name="Zhou L."/>
            <person name="Zhou L."/>
            <person name="Ni X."/>
            <person name="Tian J."/>
            <person name="Zhou Y."/>
            <person name="Sheng Y."/>
            <person name="Liu T."/>
            <person name="Pan Y."/>
            <person name="Xia L."/>
            <person name="Li J."/>
            <person name="Zhao F."/>
            <person name="Cao W."/>
        </authorList>
    </citation>
    <scope>NUCLEOTIDE SEQUENCE</scope>
    <source>
        <strain evidence="9">Rsan-2018</strain>
        <tissue evidence="9">Larvae</tissue>
    </source>
</reference>
<name>A0A9D4PJR6_RHISA</name>
<dbReference type="AlphaFoldDB" id="A0A9D4PJR6"/>
<dbReference type="SUPFAM" id="SSF57625">
    <property type="entry name" value="Invertebrate chitin-binding proteins"/>
    <property type="match status" value="11"/>
</dbReference>
<keyword evidence="10" id="KW-1185">Reference proteome</keyword>
<evidence type="ECO:0000256" key="4">
    <source>
        <dbReference type="ARBA" id="ARBA00023157"/>
    </source>
</evidence>
<feature type="domain" description="Chitin-binding type-2" evidence="8">
    <location>
        <begin position="788"/>
        <end position="845"/>
    </location>
</feature>
<protein>
    <recommendedName>
        <fullName evidence="8">Chitin-binding type-2 domain-containing protein</fullName>
    </recommendedName>
</protein>
<feature type="domain" description="Chitin-binding type-2" evidence="8">
    <location>
        <begin position="379"/>
        <end position="435"/>
    </location>
</feature>
<keyword evidence="4" id="KW-1015">Disulfide bond</keyword>
<feature type="domain" description="Chitin-binding type-2" evidence="8">
    <location>
        <begin position="584"/>
        <end position="641"/>
    </location>
</feature>
<dbReference type="PANTHER" id="PTHR23301">
    <property type="entry name" value="CHITIN BINDING PERITROPHIN-A"/>
    <property type="match status" value="1"/>
</dbReference>
<evidence type="ECO:0000313" key="9">
    <source>
        <dbReference type="EMBL" id="KAH7944099.1"/>
    </source>
</evidence>
<dbReference type="InterPro" id="IPR036508">
    <property type="entry name" value="Chitin-bd_dom_sf"/>
</dbReference>
<keyword evidence="2 7" id="KW-0732">Signal</keyword>
<dbReference type="SMART" id="SM00494">
    <property type="entry name" value="ChtBD2"/>
    <property type="match status" value="12"/>
</dbReference>
<evidence type="ECO:0000313" key="10">
    <source>
        <dbReference type="Proteomes" id="UP000821837"/>
    </source>
</evidence>
<feature type="chain" id="PRO_5038736875" description="Chitin-binding type-2 domain-containing protein" evidence="7">
    <location>
        <begin position="20"/>
        <end position="857"/>
    </location>
</feature>
<sequence>MDAMLAWLVLLCRRQAGWLLVSSAGLVMCLEPGLSGGLCEGRPDSVFADSDGHGFVACRGGAAHRLRCPPRQQFHAGYCRRPRADVEAQRCSEPDGVYPDYGSGCRRFFFCRGGRKTSLTCPDSLLFDWRLGRCRQAAKVACPKLRCDADGVFADRVGGCRRYFRCQDGEREEALCPQGQLFGAGRCQNSTSVECEGDNGCASLPDAFYPAPGCSQFVLCVAGNVREFSCPSDLIFSRKQLACDYPRKATCEVPDVTCPPGSNGLFPLTGCREFAVCRDGVLLKVGSCPKATAFDANRLSCRPIGDVKCTFAEEYADAECVGRPDGVYPGTTADTFYACLGHVKVATSSCPEGSVFDPTVHGCQTTGPVAANDGVSYGQYECEGRIGVFPDYRTSCYSYRICADGLEVVQDCGGGLSFDTEFGRCVEDASTPCRPPRVVGTFKCPEGSPGLFVDESSGCRFWHECVGSEGVSYACPRGHSFDPERMICRPTLGCTEAVLRPRASISVTGLVVRLNDTDFDVDCGDVAEVLPSIDRQDFHVCAPAGAFNFRCPGGTVFDPERNACDIDRGTDVTDLALPGNADDDFTCDGRRDGLHPDETMGHDCARYYSCEGGRKRIMLCPTGTRFNPVLLLCSSSVLCHVDRHFSATQPPAPSDAPVSTTQPSTTPGGGAPPPATAPGDVTLLPFPQQHLGGTRRRRIKCVKTGVFADFRSGCRRYHVCTKNKSKTYECPQGLLFSPVKQMCDVPEKVTCAPPRHRGCVNCKPSRTSTSKTPSSRLHHAHGVPPGFHFECDQLPDGFYPDVARRCHVFYRCHGGQTFSHYCKGGLLFNAKTGNCDFEGSVDCSLPGDEEPSPNESA</sequence>
<evidence type="ECO:0000256" key="3">
    <source>
        <dbReference type="ARBA" id="ARBA00022737"/>
    </source>
</evidence>
<evidence type="ECO:0000256" key="1">
    <source>
        <dbReference type="ARBA" id="ARBA00022669"/>
    </source>
</evidence>
<reference evidence="9" key="1">
    <citation type="journal article" date="2020" name="Cell">
        <title>Large-Scale Comparative Analyses of Tick Genomes Elucidate Their Genetic Diversity and Vector Capacities.</title>
        <authorList>
            <consortium name="Tick Genome and Microbiome Consortium (TIGMIC)"/>
            <person name="Jia N."/>
            <person name="Wang J."/>
            <person name="Shi W."/>
            <person name="Du L."/>
            <person name="Sun Y."/>
            <person name="Zhan W."/>
            <person name="Jiang J.F."/>
            <person name="Wang Q."/>
            <person name="Zhang B."/>
            <person name="Ji P."/>
            <person name="Bell-Sakyi L."/>
            <person name="Cui X.M."/>
            <person name="Yuan T.T."/>
            <person name="Jiang B.G."/>
            <person name="Yang W.F."/>
            <person name="Lam T.T."/>
            <person name="Chang Q.C."/>
            <person name="Ding S.J."/>
            <person name="Wang X.J."/>
            <person name="Zhu J.G."/>
            <person name="Ruan X.D."/>
            <person name="Zhao L."/>
            <person name="Wei J.T."/>
            <person name="Ye R.Z."/>
            <person name="Que T.C."/>
            <person name="Du C.H."/>
            <person name="Zhou Y.H."/>
            <person name="Cheng J.X."/>
            <person name="Dai P.F."/>
            <person name="Guo W.B."/>
            <person name="Han X.H."/>
            <person name="Huang E.J."/>
            <person name="Li L.F."/>
            <person name="Wei W."/>
            <person name="Gao Y.C."/>
            <person name="Liu J.Z."/>
            <person name="Shao H.Z."/>
            <person name="Wang X."/>
            <person name="Wang C.C."/>
            <person name="Yang T.C."/>
            <person name="Huo Q.B."/>
            <person name="Li W."/>
            <person name="Chen H.Y."/>
            <person name="Chen S.E."/>
            <person name="Zhou L.G."/>
            <person name="Ni X.B."/>
            <person name="Tian J.H."/>
            <person name="Sheng Y."/>
            <person name="Liu T."/>
            <person name="Pan Y.S."/>
            <person name="Xia L.Y."/>
            <person name="Li J."/>
            <person name="Zhao F."/>
            <person name="Cao W.C."/>
        </authorList>
    </citation>
    <scope>NUCLEOTIDE SEQUENCE</scope>
    <source>
        <strain evidence="9">Rsan-2018</strain>
    </source>
</reference>
<feature type="domain" description="Chitin-binding type-2" evidence="8">
    <location>
        <begin position="198"/>
        <end position="253"/>
    </location>
</feature>
<dbReference type="InterPro" id="IPR002557">
    <property type="entry name" value="Chitin-bd_dom"/>
</dbReference>
<feature type="domain" description="Chitin-binding type-2" evidence="8">
    <location>
        <begin position="520"/>
        <end position="574"/>
    </location>
</feature>
<dbReference type="VEuPathDB" id="VectorBase:RSAN_053277"/>
<comment type="caution">
    <text evidence="9">The sequence shown here is derived from an EMBL/GenBank/DDBJ whole genome shotgun (WGS) entry which is preliminary data.</text>
</comment>
<feature type="domain" description="Chitin-binding type-2" evidence="8">
    <location>
        <begin position="441"/>
        <end position="496"/>
    </location>
</feature>
<dbReference type="PROSITE" id="PS50940">
    <property type="entry name" value="CHIT_BIND_II"/>
    <property type="match status" value="10"/>
</dbReference>
<dbReference type="PANTHER" id="PTHR23301:SF0">
    <property type="entry name" value="CHITIN-BINDING TYPE-2 DOMAIN-CONTAINING PROTEIN-RELATED"/>
    <property type="match status" value="1"/>
</dbReference>
<feature type="domain" description="Chitin-binding type-2" evidence="8">
    <location>
        <begin position="88"/>
        <end position="144"/>
    </location>
</feature>
<feature type="signal peptide" evidence="7">
    <location>
        <begin position="1"/>
        <end position="19"/>
    </location>
</feature>
<evidence type="ECO:0000256" key="5">
    <source>
        <dbReference type="ARBA" id="ARBA00023180"/>
    </source>
</evidence>
<feature type="domain" description="Chitin-binding type-2" evidence="8">
    <location>
        <begin position="698"/>
        <end position="753"/>
    </location>
</feature>
<accession>A0A9D4PJR6</accession>